<keyword evidence="2" id="KW-1185">Reference proteome</keyword>
<gene>
    <name evidence="1" type="ORF">E5K02_14765</name>
</gene>
<evidence type="ECO:0000313" key="1">
    <source>
        <dbReference type="EMBL" id="TGE27630.1"/>
    </source>
</evidence>
<dbReference type="PROSITE" id="PS51257">
    <property type="entry name" value="PROKAR_LIPOPROTEIN"/>
    <property type="match status" value="1"/>
</dbReference>
<name>A0A4Z0QC72_9BACT</name>
<dbReference type="AlphaFoldDB" id="A0A4Z0QC72"/>
<dbReference type="Proteomes" id="UP000298471">
    <property type="component" value="Unassembled WGS sequence"/>
</dbReference>
<organism evidence="1 2">
    <name type="scientific">Hymenobacter metallicola</name>
    <dbReference type="NCBI Taxonomy" id="2563114"/>
    <lineage>
        <taxon>Bacteria</taxon>
        <taxon>Pseudomonadati</taxon>
        <taxon>Bacteroidota</taxon>
        <taxon>Cytophagia</taxon>
        <taxon>Cytophagales</taxon>
        <taxon>Hymenobacteraceae</taxon>
        <taxon>Hymenobacter</taxon>
    </lineage>
</organism>
<proteinExistence type="predicted"/>
<accession>A0A4Z0QC72</accession>
<evidence type="ECO:0008006" key="3">
    <source>
        <dbReference type="Google" id="ProtNLM"/>
    </source>
</evidence>
<sequence>MKLHPDCSFRISSVGLLGLLLFGGSACQTIQQLTRLPHRRIFTTFLAKADLIGITERQPVVAGNNTLFRYAYWYKKPRVPHGVYHLIIYLKVQNPEKLPLNRQLPFPDGNLGIIGYGSDMGGSFFSREVKDVRGSVTVLAATPTTYRLRWRVKYTGLYGTRTLNTTRTFTLDSTYFRR</sequence>
<dbReference type="EMBL" id="SRMB01000002">
    <property type="protein sequence ID" value="TGE27630.1"/>
    <property type="molecule type" value="Genomic_DNA"/>
</dbReference>
<protein>
    <recommendedName>
        <fullName evidence="3">Lipoprotein</fullName>
    </recommendedName>
</protein>
<evidence type="ECO:0000313" key="2">
    <source>
        <dbReference type="Proteomes" id="UP000298471"/>
    </source>
</evidence>
<reference evidence="1 2" key="1">
    <citation type="submission" date="2019-04" db="EMBL/GenBank/DDBJ databases">
        <authorList>
            <person name="Feng G."/>
            <person name="Zhang J."/>
            <person name="Zhu H."/>
        </authorList>
    </citation>
    <scope>NUCLEOTIDE SEQUENCE [LARGE SCALE GENOMIC DNA]</scope>
    <source>
        <strain evidence="1 2">9PBR-1</strain>
    </source>
</reference>
<comment type="caution">
    <text evidence="1">The sequence shown here is derived from an EMBL/GenBank/DDBJ whole genome shotgun (WGS) entry which is preliminary data.</text>
</comment>